<evidence type="ECO:0000313" key="1">
    <source>
        <dbReference type="EMBL" id="BAU97429.1"/>
    </source>
</evidence>
<accession>A0A169SCS0</accession>
<keyword evidence="2" id="KW-1185">Reference proteome</keyword>
<sequence length="57" mass="6161">MSQTLKRSAKTMPIIQVTLVEGHDDAVVANFIKEIAHTASRTLDAILHLAKASASFL</sequence>
<proteinExistence type="predicted"/>
<dbReference type="Gene3D" id="3.30.429.10">
    <property type="entry name" value="Macrophage Migration Inhibitory Factor"/>
    <property type="match status" value="1"/>
</dbReference>
<organism evidence="1 2">
    <name type="scientific">Corynebacterium suranareeae</name>
    <dbReference type="NCBI Taxonomy" id="2506452"/>
    <lineage>
        <taxon>Bacteria</taxon>
        <taxon>Bacillati</taxon>
        <taxon>Actinomycetota</taxon>
        <taxon>Actinomycetes</taxon>
        <taxon>Mycobacteriales</taxon>
        <taxon>Corynebacteriaceae</taxon>
        <taxon>Corynebacterium</taxon>
    </lineage>
</organism>
<gene>
    <name evidence="1" type="ORF">N24_3167</name>
</gene>
<dbReference type="Proteomes" id="UP000218244">
    <property type="component" value="Chromosome"/>
</dbReference>
<name>A0A169SCS0_9CORY</name>
<dbReference type="RefSeq" id="WP_197702413.1">
    <property type="nucleotide sequence ID" value="NZ_AP017369.1"/>
</dbReference>
<dbReference type="EMBL" id="AP017369">
    <property type="protein sequence ID" value="BAU97429.1"/>
    <property type="molecule type" value="Genomic_DNA"/>
</dbReference>
<evidence type="ECO:0000313" key="2">
    <source>
        <dbReference type="Proteomes" id="UP000218244"/>
    </source>
</evidence>
<dbReference type="KEGG" id="csur:N24_3167"/>
<dbReference type="InterPro" id="IPR014347">
    <property type="entry name" value="Tautomerase/MIF_sf"/>
</dbReference>
<reference evidence="1 2" key="1">
    <citation type="submission" date="2016-02" db="EMBL/GenBank/DDBJ databases">
        <title>Corynebacterium glutamicum N24 whole genome sequencing project.</title>
        <authorList>
            <person name="Matsutani M."/>
            <person name="Nangtapong N."/>
            <person name="Yakushi T."/>
            <person name="Matsushita K."/>
        </authorList>
    </citation>
    <scope>NUCLEOTIDE SEQUENCE [LARGE SCALE GENOMIC DNA]</scope>
    <source>
        <strain evidence="1 2">N24</strain>
    </source>
</reference>
<dbReference type="AlphaFoldDB" id="A0A169SCS0"/>
<protein>
    <submittedName>
        <fullName evidence="1">Uncharacterized protein</fullName>
    </submittedName>
</protein>